<organism evidence="3 4">
    <name type="scientific">Candidatus Wildermuthbacteria bacterium RIFCSPHIGHO2_01_FULL_49_22b</name>
    <dbReference type="NCBI Taxonomy" id="1802448"/>
    <lineage>
        <taxon>Bacteria</taxon>
        <taxon>Candidatus Wildermuthiibacteriota</taxon>
    </lineage>
</organism>
<dbReference type="Proteomes" id="UP000178065">
    <property type="component" value="Unassembled WGS sequence"/>
</dbReference>
<comment type="caution">
    <text evidence="3">The sequence shown here is derived from an EMBL/GenBank/DDBJ whole genome shotgun (WGS) entry which is preliminary data.</text>
</comment>
<sequence length="295" mass="32090">MDFVILIFMKDKKYSGVVFIVAIVIIIIIILAFVLGKGDGSPATTNLDLGNTEEKQDLIQVDSPKPGELITSNPLHIAGKARGNWFFEASFPIKVLDENGKLIGQGIATAQDDWMTTDFVPFEGLIRLTEYGGSETRTTGKLILERDNPSGLPENADQVWLPTTLPSKSEVATTNIFLVAEEYPMTDCERVTAVTRNIATKESPAKPTILALIAGPASDEEGFTTGVRTNTKLNSLEIREAVAYADFSKELEVGVAGSCLVTSIRSQIMRTLLQFPTVKGVVISIEGRDKDILQP</sequence>
<protein>
    <recommendedName>
        <fullName evidence="2">GerMN domain-containing protein</fullName>
    </recommendedName>
</protein>
<evidence type="ECO:0000313" key="3">
    <source>
        <dbReference type="EMBL" id="OHA66113.1"/>
    </source>
</evidence>
<evidence type="ECO:0000313" key="4">
    <source>
        <dbReference type="Proteomes" id="UP000178065"/>
    </source>
</evidence>
<keyword evidence="1" id="KW-1133">Transmembrane helix</keyword>
<keyword evidence="1" id="KW-0812">Transmembrane</keyword>
<dbReference type="Pfam" id="PF10648">
    <property type="entry name" value="Gmad2"/>
    <property type="match status" value="1"/>
</dbReference>
<dbReference type="SMART" id="SM00909">
    <property type="entry name" value="Germane"/>
    <property type="match status" value="1"/>
</dbReference>
<keyword evidence="1" id="KW-0472">Membrane</keyword>
<proteinExistence type="predicted"/>
<dbReference type="EMBL" id="MHTT01000006">
    <property type="protein sequence ID" value="OHA66113.1"/>
    <property type="molecule type" value="Genomic_DNA"/>
</dbReference>
<accession>A0A1G2R020</accession>
<dbReference type="Pfam" id="PF10646">
    <property type="entry name" value="Germane"/>
    <property type="match status" value="1"/>
</dbReference>
<feature type="domain" description="GerMN" evidence="2">
    <location>
        <begin position="205"/>
        <end position="294"/>
    </location>
</feature>
<dbReference type="InterPro" id="IPR019606">
    <property type="entry name" value="GerMN"/>
</dbReference>
<name>A0A1G2R020_9BACT</name>
<evidence type="ECO:0000259" key="2">
    <source>
        <dbReference type="SMART" id="SM00909"/>
    </source>
</evidence>
<reference evidence="3 4" key="1">
    <citation type="journal article" date="2016" name="Nat. Commun.">
        <title>Thousands of microbial genomes shed light on interconnected biogeochemical processes in an aquifer system.</title>
        <authorList>
            <person name="Anantharaman K."/>
            <person name="Brown C.T."/>
            <person name="Hug L.A."/>
            <person name="Sharon I."/>
            <person name="Castelle C.J."/>
            <person name="Probst A.J."/>
            <person name="Thomas B.C."/>
            <person name="Singh A."/>
            <person name="Wilkins M.J."/>
            <person name="Karaoz U."/>
            <person name="Brodie E.L."/>
            <person name="Williams K.H."/>
            <person name="Hubbard S.S."/>
            <person name="Banfield J.F."/>
        </authorList>
    </citation>
    <scope>NUCLEOTIDE SEQUENCE [LARGE SCALE GENOMIC DNA]</scope>
</reference>
<evidence type="ECO:0000256" key="1">
    <source>
        <dbReference type="SAM" id="Phobius"/>
    </source>
</evidence>
<feature type="transmembrane region" description="Helical" evidence="1">
    <location>
        <begin position="16"/>
        <end position="36"/>
    </location>
</feature>
<gene>
    <name evidence="3" type="ORF">A2672_01165</name>
</gene>
<dbReference type="STRING" id="1802448.A2672_01165"/>
<dbReference type="InterPro" id="IPR018911">
    <property type="entry name" value="Gmad2_Ig-like_dom"/>
</dbReference>
<dbReference type="AlphaFoldDB" id="A0A1G2R020"/>